<dbReference type="EnsemblMetazoa" id="AMIN014454-RA">
    <property type="protein sequence ID" value="AMIN014454-PA"/>
    <property type="gene ID" value="AMIN014454"/>
</dbReference>
<dbReference type="Proteomes" id="UP000075920">
    <property type="component" value="Unassembled WGS sequence"/>
</dbReference>
<reference evidence="2" key="1">
    <citation type="submission" date="2013-03" db="EMBL/GenBank/DDBJ databases">
        <title>The Genome Sequence of Anopheles minimus MINIMUS1.</title>
        <authorList>
            <consortium name="The Broad Institute Genomics Platform"/>
            <person name="Neafsey D.E."/>
            <person name="Walton C."/>
            <person name="Walker B."/>
            <person name="Young S.K."/>
            <person name="Zeng Q."/>
            <person name="Gargeya S."/>
            <person name="Fitzgerald M."/>
            <person name="Haas B."/>
            <person name="Abouelleil A."/>
            <person name="Allen A.W."/>
            <person name="Alvarado L."/>
            <person name="Arachchi H.M."/>
            <person name="Berlin A.M."/>
            <person name="Chapman S.B."/>
            <person name="Gainer-Dewar J."/>
            <person name="Goldberg J."/>
            <person name="Griggs A."/>
            <person name="Gujja S."/>
            <person name="Hansen M."/>
            <person name="Howarth C."/>
            <person name="Imamovic A."/>
            <person name="Ireland A."/>
            <person name="Larimer J."/>
            <person name="McCowan C."/>
            <person name="Murphy C."/>
            <person name="Pearson M."/>
            <person name="Poon T.W."/>
            <person name="Priest M."/>
            <person name="Roberts A."/>
            <person name="Saif S."/>
            <person name="Shea T."/>
            <person name="Sisk P."/>
            <person name="Sykes S."/>
            <person name="Wortman J."/>
            <person name="Nusbaum C."/>
            <person name="Birren B."/>
        </authorList>
    </citation>
    <scope>NUCLEOTIDE SEQUENCE [LARGE SCALE GENOMIC DNA]</scope>
    <source>
        <strain evidence="2">MINIMUS1</strain>
    </source>
</reference>
<organism evidence="1 2">
    <name type="scientific">Anopheles minimus</name>
    <dbReference type="NCBI Taxonomy" id="112268"/>
    <lineage>
        <taxon>Eukaryota</taxon>
        <taxon>Metazoa</taxon>
        <taxon>Ecdysozoa</taxon>
        <taxon>Arthropoda</taxon>
        <taxon>Hexapoda</taxon>
        <taxon>Insecta</taxon>
        <taxon>Pterygota</taxon>
        <taxon>Neoptera</taxon>
        <taxon>Endopterygota</taxon>
        <taxon>Diptera</taxon>
        <taxon>Nematocera</taxon>
        <taxon>Culicoidea</taxon>
        <taxon>Culicidae</taxon>
        <taxon>Anophelinae</taxon>
        <taxon>Anopheles</taxon>
    </lineage>
</organism>
<evidence type="ECO:0000313" key="1">
    <source>
        <dbReference type="EnsemblMetazoa" id="AMIN014454-PA"/>
    </source>
</evidence>
<proteinExistence type="predicted"/>
<protein>
    <submittedName>
        <fullName evidence="1">Uncharacterized protein</fullName>
    </submittedName>
</protein>
<accession>A0A182WP42</accession>
<sequence>MAMISVDIDFRISSDRSNILYGILQFYVFQCLCMRY</sequence>
<evidence type="ECO:0000313" key="2">
    <source>
        <dbReference type="Proteomes" id="UP000075920"/>
    </source>
</evidence>
<reference evidence="1" key="2">
    <citation type="submission" date="2020-05" db="UniProtKB">
        <authorList>
            <consortium name="EnsemblMetazoa"/>
        </authorList>
    </citation>
    <scope>IDENTIFICATION</scope>
    <source>
        <strain evidence="1">MINIMUS1</strain>
    </source>
</reference>
<dbReference type="VEuPathDB" id="VectorBase:AMIN014454"/>
<name>A0A182WP42_9DIPT</name>
<keyword evidence="2" id="KW-1185">Reference proteome</keyword>
<dbReference type="AlphaFoldDB" id="A0A182WP42"/>